<evidence type="ECO:0000259" key="6">
    <source>
        <dbReference type="Pfam" id="PF01368"/>
    </source>
</evidence>
<dbReference type="Gene3D" id="3.10.310.30">
    <property type="match status" value="1"/>
</dbReference>
<dbReference type="SUPFAM" id="SSF64182">
    <property type="entry name" value="DHH phosphoesterases"/>
    <property type="match status" value="1"/>
</dbReference>
<dbReference type="AlphaFoldDB" id="A0A7C1DPG8"/>
<dbReference type="InterPro" id="IPR003156">
    <property type="entry name" value="DHHA1_dom"/>
</dbReference>
<evidence type="ECO:0000259" key="8">
    <source>
        <dbReference type="Pfam" id="PF17768"/>
    </source>
</evidence>
<feature type="domain" description="DHHA1" evidence="7">
    <location>
        <begin position="339"/>
        <end position="426"/>
    </location>
</feature>
<dbReference type="GO" id="GO:0003676">
    <property type="term" value="F:nucleic acid binding"/>
    <property type="evidence" value="ECO:0007669"/>
    <property type="project" value="InterPro"/>
</dbReference>
<organism evidence="9">
    <name type="scientific">candidate division WWE3 bacterium</name>
    <dbReference type="NCBI Taxonomy" id="2053526"/>
    <lineage>
        <taxon>Bacteria</taxon>
        <taxon>Katanobacteria</taxon>
    </lineage>
</organism>
<dbReference type="PANTHER" id="PTHR30255:SF2">
    <property type="entry name" value="SINGLE-STRANDED-DNA-SPECIFIC EXONUCLEASE RECJ"/>
    <property type="match status" value="1"/>
</dbReference>
<dbReference type="Pfam" id="PF01368">
    <property type="entry name" value="DHH"/>
    <property type="match status" value="1"/>
</dbReference>
<dbReference type="InterPro" id="IPR051673">
    <property type="entry name" value="SSDNA_exonuclease_RecJ"/>
</dbReference>
<dbReference type="InterPro" id="IPR004610">
    <property type="entry name" value="RecJ"/>
</dbReference>
<evidence type="ECO:0000256" key="4">
    <source>
        <dbReference type="ARBA" id="ARBA00022801"/>
    </source>
</evidence>
<evidence type="ECO:0000313" key="9">
    <source>
        <dbReference type="EMBL" id="HDQ88645.1"/>
    </source>
</evidence>
<proteinExistence type="inferred from homology"/>
<evidence type="ECO:0000256" key="5">
    <source>
        <dbReference type="ARBA" id="ARBA00022839"/>
    </source>
</evidence>
<evidence type="ECO:0000256" key="3">
    <source>
        <dbReference type="ARBA" id="ARBA00022722"/>
    </source>
</evidence>
<dbReference type="GO" id="GO:0006281">
    <property type="term" value="P:DNA repair"/>
    <property type="evidence" value="ECO:0007669"/>
    <property type="project" value="InterPro"/>
</dbReference>
<feature type="domain" description="RecJ OB" evidence="8">
    <location>
        <begin position="442"/>
        <end position="546"/>
    </location>
</feature>
<protein>
    <recommendedName>
        <fullName evidence="2">Single-stranded-DNA-specific exonuclease RecJ</fullName>
    </recommendedName>
</protein>
<evidence type="ECO:0000259" key="7">
    <source>
        <dbReference type="Pfam" id="PF02272"/>
    </source>
</evidence>
<dbReference type="InterPro" id="IPR038763">
    <property type="entry name" value="DHH_sf"/>
</dbReference>
<sequence>MHTNWNIFGKSQNLDEVKTLILQKRNLSSPLEIDLFLKDENPLNFLKSFPQDFKESLKNAKKFIQEAVEKETPIIIMGDYDADGICATSILYNFFSQELHYKNIFYFIPNRFEHGYGLSKSSVEVAVLKVEEAFQGKKQKPKRILFISVDSGITSVEEALYIKELGHDLIITDHHQKPEILPQADILVWSDKVVGATVAWILSQVLGSKSTNSIALATLATVTDVYPLLGMNRAIVKRGLKVINQASPIGLRELISVSGLTGKEIGTYELGWVLGPRINASGRLAEASQAVRLFTEADSRIRFQIAQQLNQINKERQDETTRMYDLLSFQEEIPRFILVSNSDFHEGIIGLVASRIVREYYRPSIVISLNGKFGKGSVRSIPGINIIEILREFEEMFENLGGHPMAAGFTIEVEKISQLEEALHKVFLDRFDDVIFVPSVEVDAEVPLDLIDWPLFEFLESLKPFGEGNPSARFVTRKLGIANIDFVGRDKTHTSLKLFDGKKYQKGIYFNSKEKFEELGLGDYIDVIYSVELNEFNGNRSLDLFIDGIRLSS</sequence>
<gene>
    <name evidence="9" type="primary">recJ</name>
    <name evidence="9" type="ORF">ENN92_00645</name>
</gene>
<dbReference type="Pfam" id="PF17768">
    <property type="entry name" value="RecJ_OB"/>
    <property type="match status" value="1"/>
</dbReference>
<dbReference type="Gene3D" id="3.90.1640.30">
    <property type="match status" value="1"/>
</dbReference>
<dbReference type="GO" id="GO:0006310">
    <property type="term" value="P:DNA recombination"/>
    <property type="evidence" value="ECO:0007669"/>
    <property type="project" value="InterPro"/>
</dbReference>
<dbReference type="GO" id="GO:0008409">
    <property type="term" value="F:5'-3' exonuclease activity"/>
    <property type="evidence" value="ECO:0007669"/>
    <property type="project" value="InterPro"/>
</dbReference>
<dbReference type="PANTHER" id="PTHR30255">
    <property type="entry name" value="SINGLE-STRANDED-DNA-SPECIFIC EXONUCLEASE RECJ"/>
    <property type="match status" value="1"/>
</dbReference>
<dbReference type="NCBIfam" id="TIGR00644">
    <property type="entry name" value="recJ"/>
    <property type="match status" value="1"/>
</dbReference>
<comment type="caution">
    <text evidence="9">The sequence shown here is derived from an EMBL/GenBank/DDBJ whole genome shotgun (WGS) entry which is preliminary data.</text>
</comment>
<reference evidence="9" key="1">
    <citation type="journal article" date="2020" name="mSystems">
        <title>Genome- and Community-Level Interaction Insights into Carbon Utilization and Element Cycling Functions of Hydrothermarchaeota in Hydrothermal Sediment.</title>
        <authorList>
            <person name="Zhou Z."/>
            <person name="Liu Y."/>
            <person name="Xu W."/>
            <person name="Pan J."/>
            <person name="Luo Z.H."/>
            <person name="Li M."/>
        </authorList>
    </citation>
    <scope>NUCLEOTIDE SEQUENCE [LARGE SCALE GENOMIC DNA]</scope>
    <source>
        <strain evidence="9">SpSt-1219</strain>
    </source>
</reference>
<comment type="similarity">
    <text evidence="1">Belongs to the RecJ family.</text>
</comment>
<keyword evidence="5 9" id="KW-0269">Exonuclease</keyword>
<feature type="domain" description="DDH" evidence="6">
    <location>
        <begin position="74"/>
        <end position="204"/>
    </location>
</feature>
<dbReference type="Pfam" id="PF02272">
    <property type="entry name" value="DHHA1"/>
    <property type="match status" value="1"/>
</dbReference>
<evidence type="ECO:0000256" key="2">
    <source>
        <dbReference type="ARBA" id="ARBA00019841"/>
    </source>
</evidence>
<keyword evidence="3" id="KW-0540">Nuclease</keyword>
<name>A0A7C1DPG8_UNCKA</name>
<accession>A0A7C1DPG8</accession>
<keyword evidence="4" id="KW-0378">Hydrolase</keyword>
<dbReference type="Proteomes" id="UP000886066">
    <property type="component" value="Unassembled WGS sequence"/>
</dbReference>
<evidence type="ECO:0000256" key="1">
    <source>
        <dbReference type="ARBA" id="ARBA00005915"/>
    </source>
</evidence>
<dbReference type="EMBL" id="DSDM01000036">
    <property type="protein sequence ID" value="HDQ88645.1"/>
    <property type="molecule type" value="Genomic_DNA"/>
</dbReference>
<dbReference type="InterPro" id="IPR001667">
    <property type="entry name" value="DDH_dom"/>
</dbReference>
<dbReference type="InterPro" id="IPR041122">
    <property type="entry name" value="RecJ_OB"/>
</dbReference>